<evidence type="ECO:0000256" key="4">
    <source>
        <dbReference type="ARBA" id="ARBA00022692"/>
    </source>
</evidence>
<reference evidence="9 10" key="1">
    <citation type="submission" date="2011-04" db="EMBL/GenBank/DDBJ databases">
        <title>The Genome Sequence of Clostridium citroniae WAL-19142.</title>
        <authorList>
            <consortium name="The Broad Institute Genome Sequencing Platform"/>
            <person name="Earl A."/>
            <person name="Ward D."/>
            <person name="Feldgarden M."/>
            <person name="Gevers D."/>
            <person name="Warren Y.A."/>
            <person name="Tyrrell K.L."/>
            <person name="Citron D.M."/>
            <person name="Goldstein E.J."/>
            <person name="Daigneault M."/>
            <person name="Allen-Vercoe E."/>
            <person name="Young S.K."/>
            <person name="Zeng Q."/>
            <person name="Gargeya S."/>
            <person name="Fitzgerald M."/>
            <person name="Haas B."/>
            <person name="Abouelleil A."/>
            <person name="Alvarado L."/>
            <person name="Arachchi H.M."/>
            <person name="Berlin A."/>
            <person name="Brown A."/>
            <person name="Chapman S.B."/>
            <person name="Chen Z."/>
            <person name="Dunbar C."/>
            <person name="Freedman E."/>
            <person name="Gearin G."/>
            <person name="Gellesch M."/>
            <person name="Goldberg J."/>
            <person name="Griggs A."/>
            <person name="Gujja S."/>
            <person name="Heilman E.R."/>
            <person name="Heiman D."/>
            <person name="Howarth C."/>
            <person name="Larson L."/>
            <person name="Lui A."/>
            <person name="MacDonald P.J."/>
            <person name="Mehta T."/>
            <person name="Montmayeur A."/>
            <person name="Murphy C."/>
            <person name="Neiman D."/>
            <person name="Pearson M."/>
            <person name="Priest M."/>
            <person name="Roberts A."/>
            <person name="Saif S."/>
            <person name="Shea T."/>
            <person name="Shenoy N."/>
            <person name="Sisk P."/>
            <person name="Stolte C."/>
            <person name="Sykes S."/>
            <person name="White J."/>
            <person name="Yandava C."/>
            <person name="Wortman J."/>
            <person name="Nusbaum C."/>
            <person name="Birren B."/>
        </authorList>
    </citation>
    <scope>NUCLEOTIDE SEQUENCE [LARGE SCALE GENOMIC DNA]</scope>
    <source>
        <strain evidence="9 10">WAL-19142</strain>
    </source>
</reference>
<dbReference type="PATRIC" id="fig|742734.4.peg.2484"/>
<dbReference type="GO" id="GO:0005886">
    <property type="term" value="C:plasma membrane"/>
    <property type="evidence" value="ECO:0007669"/>
    <property type="project" value="UniProtKB-SubCell"/>
</dbReference>
<evidence type="ECO:0000256" key="6">
    <source>
        <dbReference type="ARBA" id="ARBA00023136"/>
    </source>
</evidence>
<comment type="caution">
    <text evidence="9">The sequence shown here is derived from an EMBL/GenBank/DDBJ whole genome shotgun (WGS) entry which is preliminary data.</text>
</comment>
<comment type="similarity">
    <text evidence="7">Belongs to the binding-protein-dependent transport system permease family.</text>
</comment>
<dbReference type="OrthoDB" id="42615at2"/>
<feature type="transmembrane region" description="Helical" evidence="7">
    <location>
        <begin position="73"/>
        <end position="93"/>
    </location>
</feature>
<dbReference type="Proteomes" id="UP000037392">
    <property type="component" value="Unassembled WGS sequence"/>
</dbReference>
<keyword evidence="6 7" id="KW-0472">Membrane</keyword>
<organism evidence="9 10">
    <name type="scientific">[Clostridium] citroniae WAL-19142</name>
    <dbReference type="NCBI Taxonomy" id="742734"/>
    <lineage>
        <taxon>Bacteria</taxon>
        <taxon>Bacillati</taxon>
        <taxon>Bacillota</taxon>
        <taxon>Clostridia</taxon>
        <taxon>Lachnospirales</taxon>
        <taxon>Lachnospiraceae</taxon>
        <taxon>Enterocloster</taxon>
    </lineage>
</organism>
<dbReference type="InterPro" id="IPR051393">
    <property type="entry name" value="ABC_transporter_permease"/>
</dbReference>
<keyword evidence="3" id="KW-1003">Cell membrane</keyword>
<evidence type="ECO:0000256" key="5">
    <source>
        <dbReference type="ARBA" id="ARBA00022989"/>
    </source>
</evidence>
<evidence type="ECO:0000259" key="8">
    <source>
        <dbReference type="PROSITE" id="PS50928"/>
    </source>
</evidence>
<dbReference type="Gene3D" id="1.10.3720.10">
    <property type="entry name" value="MetI-like"/>
    <property type="match status" value="1"/>
</dbReference>
<dbReference type="PROSITE" id="PS50928">
    <property type="entry name" value="ABC_TM1"/>
    <property type="match status" value="1"/>
</dbReference>
<evidence type="ECO:0000256" key="1">
    <source>
        <dbReference type="ARBA" id="ARBA00004651"/>
    </source>
</evidence>
<accession>A0A0J9C759</accession>
<dbReference type="GO" id="GO:0055085">
    <property type="term" value="P:transmembrane transport"/>
    <property type="evidence" value="ECO:0007669"/>
    <property type="project" value="InterPro"/>
</dbReference>
<dbReference type="InterPro" id="IPR035906">
    <property type="entry name" value="MetI-like_sf"/>
</dbReference>
<dbReference type="InterPro" id="IPR000515">
    <property type="entry name" value="MetI-like"/>
</dbReference>
<dbReference type="PANTHER" id="PTHR30193:SF37">
    <property type="entry name" value="INNER MEMBRANE ABC TRANSPORTER PERMEASE PROTEIN YCJO"/>
    <property type="match status" value="1"/>
</dbReference>
<gene>
    <name evidence="9" type="ORF">HMPREF9470_02309</name>
</gene>
<dbReference type="Pfam" id="PF00528">
    <property type="entry name" value="BPD_transp_1"/>
    <property type="match status" value="1"/>
</dbReference>
<feature type="transmembrane region" description="Helical" evidence="7">
    <location>
        <begin position="199"/>
        <end position="220"/>
    </location>
</feature>
<protein>
    <recommendedName>
        <fullName evidence="8">ABC transmembrane type-1 domain-containing protein</fullName>
    </recommendedName>
</protein>
<evidence type="ECO:0000313" key="10">
    <source>
        <dbReference type="Proteomes" id="UP000037392"/>
    </source>
</evidence>
<dbReference type="PANTHER" id="PTHR30193">
    <property type="entry name" value="ABC TRANSPORTER PERMEASE PROTEIN"/>
    <property type="match status" value="1"/>
</dbReference>
<evidence type="ECO:0000256" key="2">
    <source>
        <dbReference type="ARBA" id="ARBA00022448"/>
    </source>
</evidence>
<evidence type="ECO:0000256" key="3">
    <source>
        <dbReference type="ARBA" id="ARBA00022475"/>
    </source>
</evidence>
<evidence type="ECO:0000256" key="7">
    <source>
        <dbReference type="RuleBase" id="RU363032"/>
    </source>
</evidence>
<comment type="subcellular location">
    <subcellularLocation>
        <location evidence="1 7">Cell membrane</location>
        <topology evidence="1 7">Multi-pass membrane protein</topology>
    </subcellularLocation>
</comment>
<keyword evidence="2 7" id="KW-0813">Transport</keyword>
<dbReference type="RefSeq" id="WP_048929864.1">
    <property type="nucleotide sequence ID" value="NZ_KQ235877.1"/>
</dbReference>
<evidence type="ECO:0000313" key="9">
    <source>
        <dbReference type="EMBL" id="KMW20294.1"/>
    </source>
</evidence>
<dbReference type="EMBL" id="ADLK01000019">
    <property type="protein sequence ID" value="KMW20294.1"/>
    <property type="molecule type" value="Genomic_DNA"/>
</dbReference>
<dbReference type="SUPFAM" id="SSF161098">
    <property type="entry name" value="MetI-like"/>
    <property type="match status" value="1"/>
</dbReference>
<proteinExistence type="inferred from homology"/>
<name>A0A0J9C759_9FIRM</name>
<keyword evidence="5 7" id="KW-1133">Transmembrane helix</keyword>
<sequence length="290" mass="32287">MKRSDVIAAGLLLFPAFACLTLFNFLPVIRNVLLSFTSWNMVVGDPKFVGLNNYKELFTSQDFRNSVIVTVRYALMFVPVTIALGFLLASLLARKSAVNVLYRTIFFAPYVTSMVAMSAVFLYIYHPQYGTLNTLLKSLGIEPLQWLNSKKTALPSLVAMNCWKTTGFCAVVYLGALLNVSDELKEAAEIDGASRLQKLWLIEAPLVSPTTFMLVITVTIEAFKVFTQINVMTSGGPDSATTNMLTYMFVQAFEQFRVGYGGAVAVIMLLTVLIINFVQMAFEKYVNYDI</sequence>
<dbReference type="CDD" id="cd06261">
    <property type="entry name" value="TM_PBP2"/>
    <property type="match status" value="1"/>
</dbReference>
<feature type="domain" description="ABC transmembrane type-1" evidence="8">
    <location>
        <begin position="67"/>
        <end position="279"/>
    </location>
</feature>
<feature type="transmembrane region" description="Helical" evidence="7">
    <location>
        <begin position="105"/>
        <end position="125"/>
    </location>
</feature>
<feature type="transmembrane region" description="Helical" evidence="7">
    <location>
        <begin position="258"/>
        <end position="278"/>
    </location>
</feature>
<keyword evidence="4 7" id="KW-0812">Transmembrane</keyword>
<dbReference type="GeneID" id="93161748"/>
<feature type="transmembrane region" description="Helical" evidence="7">
    <location>
        <begin position="153"/>
        <end position="178"/>
    </location>
</feature>
<dbReference type="AlphaFoldDB" id="A0A0J9C759"/>